<protein>
    <submittedName>
        <fullName evidence="3">FAD-binding oxidoreductase</fullName>
        <ecNumber evidence="3">1.-.-.-</ecNumber>
    </submittedName>
</protein>
<gene>
    <name evidence="3" type="ORF">ABVQ20_29935</name>
</gene>
<dbReference type="SUPFAM" id="SSF51905">
    <property type="entry name" value="FAD/NAD(P)-binding domain"/>
    <property type="match status" value="1"/>
</dbReference>
<sequence length="429" mass="46103">MILPAQVASAPLESDVSVDVAIVGGGFAGLSAARRLRQLDPFLRVAVLEASGLAEGASGRNSGFMIDLPHDLQSDDYAGKGVAADKAMTALNRSAIAFAREAVDVYSIDPAFFDPAGKINGAATETGRKRNISYAEHLTELGEANEVLDAKAMHDVTGSRHYTSGLYTPGTVMLQPAGYVRSLGAGLRRDGVLIFENTPVSKLAKNGQEWVLTAPKGSVAASKVILANNGHLESFGFASRRLMHIFLFASMTVELDRTTFSKLGGQPRWGITPSDPMGTTMRRIDAAQGGNRIITRTCASYVPSMLPSEAAVARSAKVHRRKFADRFPTIANIPMEYSWAGHLCMSWNGAAVMRELEPGLFSACVDNGLGTVRSTLTGIGAADMVMKRPSEISAHFLAEDQPPKLIPSPFAEIGANLYFRWKEWLARDE</sequence>
<dbReference type="RefSeq" id="WP_354463307.1">
    <property type="nucleotide sequence ID" value="NZ_JBEWSZ010000003.1"/>
</dbReference>
<evidence type="ECO:0000313" key="3">
    <source>
        <dbReference type="EMBL" id="MET2831195.1"/>
    </source>
</evidence>
<keyword evidence="1 3" id="KW-0560">Oxidoreductase</keyword>
<dbReference type="Proteomes" id="UP001548832">
    <property type="component" value="Unassembled WGS sequence"/>
</dbReference>
<dbReference type="Pfam" id="PF01266">
    <property type="entry name" value="DAO"/>
    <property type="match status" value="1"/>
</dbReference>
<evidence type="ECO:0000259" key="2">
    <source>
        <dbReference type="Pfam" id="PF01266"/>
    </source>
</evidence>
<organism evidence="3 4">
    <name type="scientific">Mesorhizobium shangrilense</name>
    <dbReference type="NCBI Taxonomy" id="460060"/>
    <lineage>
        <taxon>Bacteria</taxon>
        <taxon>Pseudomonadati</taxon>
        <taxon>Pseudomonadota</taxon>
        <taxon>Alphaproteobacteria</taxon>
        <taxon>Hyphomicrobiales</taxon>
        <taxon>Phyllobacteriaceae</taxon>
        <taxon>Mesorhizobium</taxon>
    </lineage>
</organism>
<dbReference type="PANTHER" id="PTHR13847:SF281">
    <property type="entry name" value="FAD DEPENDENT OXIDOREDUCTASE DOMAIN-CONTAINING PROTEIN"/>
    <property type="match status" value="1"/>
</dbReference>
<feature type="domain" description="FAD dependent oxidoreductase" evidence="2">
    <location>
        <begin position="19"/>
        <end position="383"/>
    </location>
</feature>
<comment type="caution">
    <text evidence="3">The sequence shown here is derived from an EMBL/GenBank/DDBJ whole genome shotgun (WGS) entry which is preliminary data.</text>
</comment>
<dbReference type="InterPro" id="IPR036188">
    <property type="entry name" value="FAD/NAD-bd_sf"/>
</dbReference>
<accession>A0ABV2DMF7</accession>
<evidence type="ECO:0000256" key="1">
    <source>
        <dbReference type="ARBA" id="ARBA00023002"/>
    </source>
</evidence>
<name>A0ABV2DMF7_9HYPH</name>
<proteinExistence type="predicted"/>
<dbReference type="GO" id="GO:0016491">
    <property type="term" value="F:oxidoreductase activity"/>
    <property type="evidence" value="ECO:0007669"/>
    <property type="project" value="UniProtKB-KW"/>
</dbReference>
<evidence type="ECO:0000313" key="4">
    <source>
        <dbReference type="Proteomes" id="UP001548832"/>
    </source>
</evidence>
<reference evidence="3 4" key="1">
    <citation type="submission" date="2024-06" db="EMBL/GenBank/DDBJ databases">
        <authorList>
            <person name="Kim D.-U."/>
        </authorList>
    </citation>
    <scope>NUCLEOTIDE SEQUENCE [LARGE SCALE GENOMIC DNA]</scope>
    <source>
        <strain evidence="3 4">KACC15460</strain>
    </source>
</reference>
<dbReference type="PANTHER" id="PTHR13847">
    <property type="entry name" value="SARCOSINE DEHYDROGENASE-RELATED"/>
    <property type="match status" value="1"/>
</dbReference>
<dbReference type="EC" id="1.-.-.-" evidence="3"/>
<dbReference type="Gene3D" id="3.50.50.60">
    <property type="entry name" value="FAD/NAD(P)-binding domain"/>
    <property type="match status" value="1"/>
</dbReference>
<dbReference type="EMBL" id="JBEWSZ010000003">
    <property type="protein sequence ID" value="MET2831195.1"/>
    <property type="molecule type" value="Genomic_DNA"/>
</dbReference>
<dbReference type="Gene3D" id="3.30.9.10">
    <property type="entry name" value="D-Amino Acid Oxidase, subunit A, domain 2"/>
    <property type="match status" value="1"/>
</dbReference>
<dbReference type="InterPro" id="IPR006076">
    <property type="entry name" value="FAD-dep_OxRdtase"/>
</dbReference>
<keyword evidence="4" id="KW-1185">Reference proteome</keyword>